<evidence type="ECO:0000256" key="6">
    <source>
        <dbReference type="SAM" id="MobiDB-lite"/>
    </source>
</evidence>
<evidence type="ECO:0000313" key="9">
    <source>
        <dbReference type="EMBL" id="KAF7114986.1"/>
    </source>
</evidence>
<comment type="caution">
    <text evidence="9">The sequence shown here is derived from an EMBL/GenBank/DDBJ whole genome shotgun (WGS) entry which is preliminary data.</text>
</comment>
<feature type="transmembrane region" description="Helical" evidence="7">
    <location>
        <begin position="50"/>
        <end position="75"/>
    </location>
</feature>
<feature type="transmembrane region" description="Helical" evidence="7">
    <location>
        <begin position="129"/>
        <end position="149"/>
    </location>
</feature>
<comment type="subcellular location">
    <subcellularLocation>
        <location evidence="1">Membrane</location>
        <topology evidence="1">Multi-pass membrane protein</topology>
    </subcellularLocation>
</comment>
<evidence type="ECO:0000256" key="4">
    <source>
        <dbReference type="ARBA" id="ARBA00023136"/>
    </source>
</evidence>
<feature type="domain" description="Rhodopsin" evidence="8">
    <location>
        <begin position="34"/>
        <end position="272"/>
    </location>
</feature>
<sequence length="805" mass="91117">MPLFSHYGDLPDSSARLSYPSLVFAIVTPLVVIARLLGRRFLSGRVGPDDWTILVSCAFAEAVSIQMIIVCGWAFGKHQNDMPKELLLKTFKLYFVAQILYKINIGLTKISILLLYIRLFVHRWFLTTCWVWIAIVISFTVGTVFSSIFQCTPVQWAFNKSLPGGGTCINMTAFWYANATFNILSDLVLIALPVPVVLKLQLPLKSKVALCGIFAVGIFTCITSVLRITTLNVATNHLDTTWNSIGSSMWTVIESNLGIICACLPALRRPLSFFFPRIFSKLHKSSAGAGSHENRSLPVDSTPKKIEGWSVLDEGGSGSADGTVAAEEGDSVVERERVRGQGADSGLPGRGEIRKTTRVVVRYDEMDSEIELGREGEYRGISLKQFQALTSGPGIARRAWIRQLCYYIVVPFELPDWMTRKEDGYTTNNAVRQANDAAFQSAVINLFNTLELWDRGHRLSVVLLLKGREPGQEPYTEEDDESGLYNWNTADFGLRPVPVYRARFHDNGASMLRDVPCIDKVSLPHRIWAGAAMQIVRHCQELTELRLDLDDYIRPDHLEYMKERRQAVSEGLRHISSTLRVFCFENGHEDNWKDAMPPLNVLSSSVDFLSIGIRALSLSLHELQLVQTAMSLDFLWPLDEKDQSLPANSSLHWPNLEILSLHLFQPWLPSGQWIVRPTPEDEAMIAAIDDWEAEICSYERRAVQRPIFEQEQFHRLFISLGYAARHMPRLRAIDFNLNHSTNFNFRFSNRAGSITIEWELERHGSYQPDDRVAAAWGFQLDHQQIPGWDYHATLSHWPPVEGKSM</sequence>
<dbReference type="PANTHER" id="PTHR33048:SF55">
    <property type="entry name" value="INTEGRAL MEMBRANE PROTEIN"/>
    <property type="match status" value="1"/>
</dbReference>
<evidence type="ECO:0000313" key="10">
    <source>
        <dbReference type="Proteomes" id="UP000630445"/>
    </source>
</evidence>
<dbReference type="InterPro" id="IPR049326">
    <property type="entry name" value="Rhodopsin_dom_fungi"/>
</dbReference>
<comment type="similarity">
    <text evidence="5">Belongs to the SAT4 family.</text>
</comment>
<proteinExistence type="inferred from homology"/>
<dbReference type="AlphaFoldDB" id="A0A8H6P123"/>
<name>A0A8H6P123_9EURO</name>
<dbReference type="OrthoDB" id="4802432at2759"/>
<evidence type="ECO:0000256" key="7">
    <source>
        <dbReference type="SAM" id="Phobius"/>
    </source>
</evidence>
<keyword evidence="4 7" id="KW-0472">Membrane</keyword>
<keyword evidence="3 7" id="KW-1133">Transmembrane helix</keyword>
<evidence type="ECO:0000259" key="8">
    <source>
        <dbReference type="Pfam" id="PF20684"/>
    </source>
</evidence>
<dbReference type="Proteomes" id="UP000630445">
    <property type="component" value="Unassembled WGS sequence"/>
</dbReference>
<feature type="transmembrane region" description="Helical" evidence="7">
    <location>
        <begin position="95"/>
        <end position="117"/>
    </location>
</feature>
<dbReference type="Pfam" id="PF20684">
    <property type="entry name" value="Fung_rhodopsin"/>
    <property type="match status" value="1"/>
</dbReference>
<evidence type="ECO:0000256" key="5">
    <source>
        <dbReference type="ARBA" id="ARBA00038359"/>
    </source>
</evidence>
<dbReference type="GO" id="GO:0016020">
    <property type="term" value="C:membrane"/>
    <property type="evidence" value="ECO:0007669"/>
    <property type="project" value="UniProtKB-SubCell"/>
</dbReference>
<dbReference type="InterPro" id="IPR052337">
    <property type="entry name" value="SAT4-like"/>
</dbReference>
<accession>A0A8H6P123</accession>
<feature type="transmembrane region" description="Helical" evidence="7">
    <location>
        <begin position="208"/>
        <end position="228"/>
    </location>
</feature>
<feature type="region of interest" description="Disordered" evidence="6">
    <location>
        <begin position="310"/>
        <end position="349"/>
    </location>
</feature>
<keyword evidence="10" id="KW-1185">Reference proteome</keyword>
<evidence type="ECO:0000256" key="1">
    <source>
        <dbReference type="ARBA" id="ARBA00004141"/>
    </source>
</evidence>
<evidence type="ECO:0000256" key="2">
    <source>
        <dbReference type="ARBA" id="ARBA00022692"/>
    </source>
</evidence>
<dbReference type="EMBL" id="JACBAD010002120">
    <property type="protein sequence ID" value="KAF7114986.1"/>
    <property type="molecule type" value="Genomic_DNA"/>
</dbReference>
<gene>
    <name evidence="9" type="ORF">CNMCM5793_000756</name>
</gene>
<feature type="transmembrane region" description="Helical" evidence="7">
    <location>
        <begin position="20"/>
        <end position="38"/>
    </location>
</feature>
<keyword evidence="2 7" id="KW-0812">Transmembrane</keyword>
<reference evidence="9" key="1">
    <citation type="submission" date="2020-06" db="EMBL/GenBank/DDBJ databases">
        <title>Draft genome sequences of strains closely related to Aspergillus parafelis and Aspergillus hiratsukae.</title>
        <authorList>
            <person name="Dos Santos R.A.C."/>
            <person name="Rivero-Menendez O."/>
            <person name="Steenwyk J.L."/>
            <person name="Mead M.E."/>
            <person name="Goldman G.H."/>
            <person name="Alastruey-Izquierdo A."/>
            <person name="Rokas A."/>
        </authorList>
    </citation>
    <scope>NUCLEOTIDE SEQUENCE</scope>
    <source>
        <strain evidence="9">CNM-CM5793</strain>
    </source>
</reference>
<evidence type="ECO:0000256" key="3">
    <source>
        <dbReference type="ARBA" id="ARBA00022989"/>
    </source>
</evidence>
<protein>
    <recommendedName>
        <fullName evidence="8">Rhodopsin domain-containing protein</fullName>
    </recommendedName>
</protein>
<feature type="transmembrane region" description="Helical" evidence="7">
    <location>
        <begin position="173"/>
        <end position="196"/>
    </location>
</feature>
<organism evidence="9 10">
    <name type="scientific">Aspergillus hiratsukae</name>
    <dbReference type="NCBI Taxonomy" id="1194566"/>
    <lineage>
        <taxon>Eukaryota</taxon>
        <taxon>Fungi</taxon>
        <taxon>Dikarya</taxon>
        <taxon>Ascomycota</taxon>
        <taxon>Pezizomycotina</taxon>
        <taxon>Eurotiomycetes</taxon>
        <taxon>Eurotiomycetidae</taxon>
        <taxon>Eurotiales</taxon>
        <taxon>Aspergillaceae</taxon>
        <taxon>Aspergillus</taxon>
        <taxon>Aspergillus subgen. Fumigati</taxon>
    </lineage>
</organism>
<dbReference type="PANTHER" id="PTHR33048">
    <property type="entry name" value="PTH11-LIKE INTEGRAL MEMBRANE PROTEIN (AFU_ORTHOLOGUE AFUA_5G11245)"/>
    <property type="match status" value="1"/>
</dbReference>